<sequence>MKGCISNETSLSACNDTSGDVICYTCDEDLCNNKTDIFTGRNTTLVRKGCLPDTKIEDCKEFDAAQLQWCSTCDQDLCNAQNNNKSIICYNCDDICNGSLELIECPIGDGREYVCTSASTVSDYPNTVKGCISTDDIESCERFEESERAMCYTCAEDRCNYNSGVRKCYFCDGVCNDPLDQEDCPDEEGTSYVCWTSETAISANTTVVKKGCLPDTEIEDCKKLDESELKWCSTCNDNLCNKQNNDNNLRKCYSCNGTCDDPMELEECPLVDGQEYTIVLQ</sequence>
<accession>A0A482W4R5</accession>
<dbReference type="Proteomes" id="UP000292052">
    <property type="component" value="Unassembled WGS sequence"/>
</dbReference>
<reference evidence="1 2" key="1">
    <citation type="submission" date="2017-03" db="EMBL/GenBank/DDBJ databases">
        <title>Genome of the blue death feigning beetle - Asbolus verrucosus.</title>
        <authorList>
            <person name="Rider S.D."/>
        </authorList>
    </citation>
    <scope>NUCLEOTIDE SEQUENCE [LARGE SCALE GENOMIC DNA]</scope>
    <source>
        <strain evidence="1">Butters</strain>
        <tissue evidence="1">Head and leg muscle</tissue>
    </source>
</reference>
<name>A0A482W4R5_ASBVE</name>
<keyword evidence="2" id="KW-1185">Reference proteome</keyword>
<proteinExistence type="predicted"/>
<evidence type="ECO:0000313" key="2">
    <source>
        <dbReference type="Proteomes" id="UP000292052"/>
    </source>
</evidence>
<dbReference type="AlphaFoldDB" id="A0A482W4R5"/>
<comment type="caution">
    <text evidence="1">The sequence shown here is derived from an EMBL/GenBank/DDBJ whole genome shotgun (WGS) entry which is preliminary data.</text>
</comment>
<gene>
    <name evidence="1" type="ORF">BDFB_009609</name>
</gene>
<feature type="non-terminal residue" evidence="1">
    <location>
        <position position="281"/>
    </location>
</feature>
<protein>
    <submittedName>
        <fullName evidence="1">Uncharacterized protein</fullName>
    </submittedName>
</protein>
<evidence type="ECO:0000313" key="1">
    <source>
        <dbReference type="EMBL" id="RZC40056.1"/>
    </source>
</evidence>
<organism evidence="1 2">
    <name type="scientific">Asbolus verrucosus</name>
    <name type="common">Desert ironclad beetle</name>
    <dbReference type="NCBI Taxonomy" id="1661398"/>
    <lineage>
        <taxon>Eukaryota</taxon>
        <taxon>Metazoa</taxon>
        <taxon>Ecdysozoa</taxon>
        <taxon>Arthropoda</taxon>
        <taxon>Hexapoda</taxon>
        <taxon>Insecta</taxon>
        <taxon>Pterygota</taxon>
        <taxon>Neoptera</taxon>
        <taxon>Endopterygota</taxon>
        <taxon>Coleoptera</taxon>
        <taxon>Polyphaga</taxon>
        <taxon>Cucujiformia</taxon>
        <taxon>Tenebrionidae</taxon>
        <taxon>Pimeliinae</taxon>
        <taxon>Asbolus</taxon>
    </lineage>
</organism>
<dbReference type="EMBL" id="QDEB01029363">
    <property type="protein sequence ID" value="RZC40056.1"/>
    <property type="molecule type" value="Genomic_DNA"/>
</dbReference>